<keyword evidence="4" id="KW-0028">Amino-acid biosynthesis</keyword>
<evidence type="ECO:0000256" key="1">
    <source>
        <dbReference type="ARBA" id="ARBA00004828"/>
    </source>
</evidence>
<dbReference type="FunFam" id="3.40.1160.10:FF:000046">
    <property type="entry name" value="N-acetylglutamate kinase / N-acetylglutamate synthase"/>
    <property type="match status" value="1"/>
</dbReference>
<feature type="region of interest" description="Disordered" evidence="12">
    <location>
        <begin position="714"/>
        <end position="736"/>
    </location>
</feature>
<dbReference type="Gene3D" id="3.40.50.720">
    <property type="entry name" value="NAD(P)-binding Rossmann-like Domain"/>
    <property type="match status" value="1"/>
</dbReference>
<dbReference type="Pfam" id="PF01118">
    <property type="entry name" value="Semialdhyde_dh"/>
    <property type="match status" value="1"/>
</dbReference>
<dbReference type="Pfam" id="PF00696">
    <property type="entry name" value="AA_kinase"/>
    <property type="match status" value="1"/>
</dbReference>
<dbReference type="InterPro" id="IPR011241">
    <property type="entry name" value="NAGK/NAGSA"/>
</dbReference>
<feature type="non-terminal residue" evidence="14">
    <location>
        <position position="902"/>
    </location>
</feature>
<dbReference type="Pfam" id="PF04768">
    <property type="entry name" value="NAT"/>
    <property type="match status" value="1"/>
</dbReference>
<dbReference type="Pfam" id="PF22698">
    <property type="entry name" value="Semialdhyde_dhC_1"/>
    <property type="match status" value="1"/>
</dbReference>
<evidence type="ECO:0000256" key="9">
    <source>
        <dbReference type="ARBA" id="ARBA00022857"/>
    </source>
</evidence>
<evidence type="ECO:0000256" key="11">
    <source>
        <dbReference type="ARBA" id="ARBA00048141"/>
    </source>
</evidence>
<dbReference type="OrthoDB" id="438291at2759"/>
<dbReference type="EC" id="2.7.2.8" evidence="2"/>
<dbReference type="PROSITE" id="PS51731">
    <property type="entry name" value="GNAT_NAGS"/>
    <property type="match status" value="1"/>
</dbReference>
<dbReference type="Proteomes" id="UP001140091">
    <property type="component" value="Unassembled WGS sequence"/>
</dbReference>
<evidence type="ECO:0000256" key="12">
    <source>
        <dbReference type="SAM" id="MobiDB-lite"/>
    </source>
</evidence>
<evidence type="ECO:0000256" key="8">
    <source>
        <dbReference type="ARBA" id="ARBA00022840"/>
    </source>
</evidence>
<comment type="pathway">
    <text evidence="1">Amino-acid biosynthesis; L-arginine biosynthesis; N(2)-acetyl-L-ornithine from L-glutamate: step 2/4.</text>
</comment>
<dbReference type="CDD" id="cd24149">
    <property type="entry name" value="AGPR_N_ARG5_6_like"/>
    <property type="match status" value="1"/>
</dbReference>
<keyword evidence="15" id="KW-1185">Reference proteome</keyword>
<dbReference type="GO" id="GO:0003991">
    <property type="term" value="F:acetylglutamate kinase activity"/>
    <property type="evidence" value="ECO:0007669"/>
    <property type="project" value="UniProtKB-EC"/>
</dbReference>
<sequence>MQATTRLQIPAARMVAGQRRSGLLAVRSLGPRARPGVVQKRYIQSSPQTDRDTITRLLYSIGTKREVERHLRIFSSSSHPSQPAKFAVIKVGGAVLSDLDELALSLSFLYRVGLYPVILHGAGPQLNEIIENEGVVPDYIDGIRVTDAKTLQIARRVFMEENLKLVAALEKLGTRARPITSGVFSADYLDKDKYGLVGKITKIDKRPIEASIRAGALPILTSLAESNEGQILNVNADIAAGELAKELEPMKIVFLNDKGGLFHGVTGEKLDVINLDEEYDQLMKEPWVKYGTKLKLREFKELLDHLPRSSSVAVISADSLQKELFTDSGAGTLIRRGYKLFKHDSITGIGADRVTEVLNNLGRSPYTVYGDEPLDVVALVSHPPGEIPVMTKLLASRQGALNNVIDNVFDKIKKDHKKLFWTARADDEVVPRQWHWERAEGSFTRNGRSLFWYGVSKVEEVEEAVKTFEQNGRIERVYLPVGPSAKPAGAAPAAAASVPSGKRDYSTLARKAFGSQQQGFGVGRRGLSSSTMSTGLASLANGRGEARGYATAAAAPEQQPKRVALIGARGYTGSALVKLLGEHPDLELTKVSSRALKGFELEGYTNRAGQKVIYEDLQTEDIEQLEAAGAIDAWVLALPNGLAARYVDAIEKGRNSASPSTRANNGKGGVIVDLSADYRFKTTPQSPFAASASPELTSVTEEWVYGLPELGAGTVTLDPETPGGRPRSAPKKTGESLGGGVLGYSLTDHIHEREVGWHLAKLAKGSGGGGKEGVGFIPTVAPWFSGILMTASIPLSKRLSAKDVHNIYSARYAGEKLVNVFSLNDKENKDLGRTGGVMPMLADIEGKQGWSVGGWGVHSGGKRVVLVGGLDNLLKGAATQCLQNVNLALGLDEFAGIPVEEK</sequence>
<dbReference type="GO" id="GO:0005759">
    <property type="term" value="C:mitochondrial matrix"/>
    <property type="evidence" value="ECO:0007669"/>
    <property type="project" value="TreeGrafter"/>
</dbReference>
<dbReference type="InterPro" id="IPR036393">
    <property type="entry name" value="AceGlu_kinase-like_sf"/>
</dbReference>
<keyword evidence="10" id="KW-0560">Oxidoreductase</keyword>
<comment type="caution">
    <text evidence="14">The sequence shown here is derived from an EMBL/GenBank/DDBJ whole genome shotgun (WGS) entry which is preliminary data.</text>
</comment>
<comment type="catalytic activity">
    <reaction evidence="11">
        <text>N-acetyl-L-glutamate + ATP = N-acetyl-L-glutamyl 5-phosphate + ADP</text>
        <dbReference type="Rhea" id="RHEA:14629"/>
        <dbReference type="ChEBI" id="CHEBI:30616"/>
        <dbReference type="ChEBI" id="CHEBI:44337"/>
        <dbReference type="ChEBI" id="CHEBI:57936"/>
        <dbReference type="ChEBI" id="CHEBI:456216"/>
        <dbReference type="EC" id="2.7.2.8"/>
    </reaction>
</comment>
<keyword evidence="7" id="KW-0418">Kinase</keyword>
<dbReference type="InterPro" id="IPR001048">
    <property type="entry name" value="Asp/Glu/Uridylate_kinase"/>
</dbReference>
<gene>
    <name evidence="14" type="ORF">H1R20_g7939</name>
</gene>
<dbReference type="GO" id="GO:0005524">
    <property type="term" value="F:ATP binding"/>
    <property type="evidence" value="ECO:0007669"/>
    <property type="project" value="UniProtKB-KW"/>
</dbReference>
<dbReference type="InterPro" id="IPR036291">
    <property type="entry name" value="NAD(P)-bd_dom_sf"/>
</dbReference>
<dbReference type="Gene3D" id="3.30.360.10">
    <property type="entry name" value="Dihydrodipicolinate Reductase, domain 2"/>
    <property type="match status" value="1"/>
</dbReference>
<dbReference type="SMART" id="SM00859">
    <property type="entry name" value="Semialdhyde_dh"/>
    <property type="match status" value="1"/>
</dbReference>
<dbReference type="PIRSF" id="PIRSF036440">
    <property type="entry name" value="ARG5-6"/>
    <property type="match status" value="1"/>
</dbReference>
<dbReference type="SUPFAM" id="SSF53633">
    <property type="entry name" value="Carbamate kinase-like"/>
    <property type="match status" value="1"/>
</dbReference>
<keyword evidence="5" id="KW-0808">Transferase</keyword>
<dbReference type="FunFam" id="3.40.630.30:FF:000029">
    <property type="entry name" value="Bifunctional acetylglutamate kinase/N-acetyl-gamma-glutamyl-phosphate reductase"/>
    <property type="match status" value="1"/>
</dbReference>
<organism evidence="14 15">
    <name type="scientific">Candolleomyces eurysporus</name>
    <dbReference type="NCBI Taxonomy" id="2828524"/>
    <lineage>
        <taxon>Eukaryota</taxon>
        <taxon>Fungi</taxon>
        <taxon>Dikarya</taxon>
        <taxon>Basidiomycota</taxon>
        <taxon>Agaricomycotina</taxon>
        <taxon>Agaricomycetes</taxon>
        <taxon>Agaricomycetidae</taxon>
        <taxon>Agaricales</taxon>
        <taxon>Agaricineae</taxon>
        <taxon>Psathyrellaceae</taxon>
        <taxon>Candolleomyces</taxon>
    </lineage>
</organism>
<evidence type="ECO:0000256" key="4">
    <source>
        <dbReference type="ARBA" id="ARBA00022605"/>
    </source>
</evidence>
<dbReference type="Gene3D" id="3.40.630.30">
    <property type="match status" value="1"/>
</dbReference>
<dbReference type="PANTHER" id="PTHR23342:SF0">
    <property type="entry name" value="N-ACETYLGLUTAMATE SYNTHASE, MITOCHONDRIAL"/>
    <property type="match status" value="1"/>
</dbReference>
<protein>
    <recommendedName>
        <fullName evidence="2">acetylglutamate kinase</fullName>
        <ecNumber evidence="2">2.7.2.8</ecNumber>
    </recommendedName>
</protein>
<evidence type="ECO:0000256" key="3">
    <source>
        <dbReference type="ARBA" id="ARBA00022571"/>
    </source>
</evidence>
<evidence type="ECO:0000256" key="5">
    <source>
        <dbReference type="ARBA" id="ARBA00022679"/>
    </source>
</evidence>
<dbReference type="InterPro" id="IPR058924">
    <property type="entry name" value="AGPR_dimerisation_dom"/>
</dbReference>
<name>A0A9W8MEM4_9AGAR</name>
<evidence type="ECO:0000313" key="14">
    <source>
        <dbReference type="EMBL" id="KAJ2929150.1"/>
    </source>
</evidence>
<evidence type="ECO:0000256" key="10">
    <source>
        <dbReference type="ARBA" id="ARBA00023002"/>
    </source>
</evidence>
<dbReference type="CDD" id="cd04252">
    <property type="entry name" value="AAK_NAGK-fArgBP"/>
    <property type="match status" value="1"/>
</dbReference>
<dbReference type="GO" id="GO:0051287">
    <property type="term" value="F:NAD binding"/>
    <property type="evidence" value="ECO:0007669"/>
    <property type="project" value="InterPro"/>
</dbReference>
<dbReference type="NCBIfam" id="TIGR00761">
    <property type="entry name" value="argB"/>
    <property type="match status" value="1"/>
</dbReference>
<evidence type="ECO:0000256" key="6">
    <source>
        <dbReference type="ARBA" id="ARBA00022741"/>
    </source>
</evidence>
<keyword evidence="8" id="KW-0067">ATP-binding</keyword>
<feature type="domain" description="N-acetyltransferase" evidence="13">
    <location>
        <begin position="321"/>
        <end position="476"/>
    </location>
</feature>
<dbReference type="InterPro" id="IPR006855">
    <property type="entry name" value="Vertebrate-like_GNAT_dom"/>
</dbReference>
<dbReference type="InterPro" id="IPR041734">
    <property type="entry name" value="NAGK-fArgBP"/>
</dbReference>
<evidence type="ECO:0000259" key="13">
    <source>
        <dbReference type="PROSITE" id="PS51731"/>
    </source>
</evidence>
<evidence type="ECO:0000256" key="7">
    <source>
        <dbReference type="ARBA" id="ARBA00022777"/>
    </source>
</evidence>
<accession>A0A9W8MEM4</accession>
<dbReference type="SUPFAM" id="SSF55347">
    <property type="entry name" value="Glyceraldehyde-3-phosphate dehydrogenase-like, C-terminal domain"/>
    <property type="match status" value="1"/>
</dbReference>
<dbReference type="AlphaFoldDB" id="A0A9W8MEM4"/>
<reference evidence="14" key="1">
    <citation type="submission" date="2022-06" db="EMBL/GenBank/DDBJ databases">
        <title>Genome Sequence of Candolleomyces eurysporus.</title>
        <authorList>
            <person name="Buettner E."/>
        </authorList>
    </citation>
    <scope>NUCLEOTIDE SEQUENCE</scope>
    <source>
        <strain evidence="14">VTCC 930004</strain>
    </source>
</reference>
<keyword evidence="9" id="KW-0521">NADP</keyword>
<dbReference type="GO" id="GO:0006526">
    <property type="term" value="P:L-arginine biosynthetic process"/>
    <property type="evidence" value="ECO:0007669"/>
    <property type="project" value="UniProtKB-KW"/>
</dbReference>
<dbReference type="EMBL" id="JANBPK010000892">
    <property type="protein sequence ID" value="KAJ2929150.1"/>
    <property type="molecule type" value="Genomic_DNA"/>
</dbReference>
<keyword evidence="3" id="KW-0055">Arginine biosynthesis</keyword>
<dbReference type="CDD" id="cd04263">
    <property type="entry name" value="DUF619-NAGK-FABP"/>
    <property type="match status" value="1"/>
</dbReference>
<proteinExistence type="predicted"/>
<keyword evidence="6" id="KW-0547">Nucleotide-binding</keyword>
<dbReference type="PANTHER" id="PTHR23342">
    <property type="entry name" value="N-ACETYLGLUTAMATE SYNTHASE"/>
    <property type="match status" value="1"/>
</dbReference>
<dbReference type="InterPro" id="IPR004662">
    <property type="entry name" value="AcgluKinase_fam"/>
</dbReference>
<dbReference type="InterPro" id="IPR000534">
    <property type="entry name" value="Semialdehyde_DH_NAD-bd"/>
</dbReference>
<evidence type="ECO:0000256" key="2">
    <source>
        <dbReference type="ARBA" id="ARBA00013065"/>
    </source>
</evidence>
<evidence type="ECO:0000313" key="15">
    <source>
        <dbReference type="Proteomes" id="UP001140091"/>
    </source>
</evidence>
<dbReference type="SUPFAM" id="SSF51735">
    <property type="entry name" value="NAD(P)-binding Rossmann-fold domains"/>
    <property type="match status" value="1"/>
</dbReference>
<dbReference type="GO" id="GO:0003942">
    <property type="term" value="F:N-acetyl-gamma-glutamyl-phosphate reductase activity"/>
    <property type="evidence" value="ECO:0007669"/>
    <property type="project" value="InterPro"/>
</dbReference>
<dbReference type="Gene3D" id="3.40.1160.10">
    <property type="entry name" value="Acetylglutamate kinase-like"/>
    <property type="match status" value="1"/>
</dbReference>